<evidence type="ECO:0000259" key="7">
    <source>
        <dbReference type="PROSITE" id="PS50850"/>
    </source>
</evidence>
<feature type="transmembrane region" description="Helical" evidence="6">
    <location>
        <begin position="365"/>
        <end position="385"/>
    </location>
</feature>
<dbReference type="Proteomes" id="UP000000768">
    <property type="component" value="Chromosome 8"/>
</dbReference>
<dbReference type="PANTHER" id="PTHR23504">
    <property type="entry name" value="MAJOR FACILITATOR SUPERFAMILY DOMAIN-CONTAINING PROTEIN 10"/>
    <property type="match status" value="1"/>
</dbReference>
<dbReference type="Gramene" id="OQU78989">
    <property type="protein sequence ID" value="OQU78989"/>
    <property type="gene ID" value="SORBI_3008G084800"/>
</dbReference>
<dbReference type="AlphaFoldDB" id="A0A1Z5R5Y1"/>
<keyword evidence="4 6" id="KW-1133">Transmembrane helix</keyword>
<feature type="transmembrane region" description="Helical" evidence="6">
    <location>
        <begin position="405"/>
        <end position="427"/>
    </location>
</feature>
<dbReference type="CDD" id="cd17330">
    <property type="entry name" value="MFS_SLC46_TetA_like"/>
    <property type="match status" value="1"/>
</dbReference>
<dbReference type="GO" id="GO:0022857">
    <property type="term" value="F:transmembrane transporter activity"/>
    <property type="evidence" value="ECO:0007669"/>
    <property type="project" value="InterPro"/>
</dbReference>
<feature type="domain" description="Major facilitator superfamily (MFS) profile" evidence="7">
    <location>
        <begin position="38"/>
        <end position="434"/>
    </location>
</feature>
<feature type="transmembrane region" description="Helical" evidence="6">
    <location>
        <begin position="332"/>
        <end position="353"/>
    </location>
</feature>
<evidence type="ECO:0000256" key="6">
    <source>
        <dbReference type="SAM" id="Phobius"/>
    </source>
</evidence>
<feature type="transmembrane region" description="Helical" evidence="6">
    <location>
        <begin position="110"/>
        <end position="129"/>
    </location>
</feature>
<accession>A0A1Z5R5Y1</accession>
<feature type="transmembrane region" description="Helical" evidence="6">
    <location>
        <begin position="39"/>
        <end position="64"/>
    </location>
</feature>
<evidence type="ECO:0000256" key="1">
    <source>
        <dbReference type="ARBA" id="ARBA00004141"/>
    </source>
</evidence>
<dbReference type="InterPro" id="IPR036259">
    <property type="entry name" value="MFS_trans_sf"/>
</dbReference>
<keyword evidence="5 6" id="KW-0472">Membrane</keyword>
<name>A0A1Z5R5Y1_SORBI</name>
<dbReference type="Pfam" id="PF07690">
    <property type="entry name" value="MFS_1"/>
    <property type="match status" value="2"/>
</dbReference>
<dbReference type="InterPro" id="IPR011701">
    <property type="entry name" value="MFS"/>
</dbReference>
<dbReference type="PROSITE" id="PS50850">
    <property type="entry name" value="MFS"/>
    <property type="match status" value="1"/>
</dbReference>
<dbReference type="InterPro" id="IPR001958">
    <property type="entry name" value="Tet-R_TetA/multi-R_MdtG-like"/>
</dbReference>
<dbReference type="GO" id="GO:0016020">
    <property type="term" value="C:membrane"/>
    <property type="evidence" value="ECO:0007669"/>
    <property type="project" value="UniProtKB-SubCell"/>
</dbReference>
<evidence type="ECO:0000256" key="4">
    <source>
        <dbReference type="ARBA" id="ARBA00022989"/>
    </source>
</evidence>
<reference evidence="8 9" key="1">
    <citation type="journal article" date="2009" name="Nature">
        <title>The Sorghum bicolor genome and the diversification of grasses.</title>
        <authorList>
            <person name="Paterson A.H."/>
            <person name="Bowers J.E."/>
            <person name="Bruggmann R."/>
            <person name="Dubchak I."/>
            <person name="Grimwood J."/>
            <person name="Gundlach H."/>
            <person name="Haberer G."/>
            <person name="Hellsten U."/>
            <person name="Mitros T."/>
            <person name="Poliakov A."/>
            <person name="Schmutz J."/>
            <person name="Spannagl M."/>
            <person name="Tang H."/>
            <person name="Wang X."/>
            <person name="Wicker T."/>
            <person name="Bharti A.K."/>
            <person name="Chapman J."/>
            <person name="Feltus F.A."/>
            <person name="Gowik U."/>
            <person name="Grigoriev I.V."/>
            <person name="Lyons E."/>
            <person name="Maher C.A."/>
            <person name="Martis M."/>
            <person name="Narechania A."/>
            <person name="Otillar R.P."/>
            <person name="Penning B.W."/>
            <person name="Salamov A.A."/>
            <person name="Wang Y."/>
            <person name="Zhang L."/>
            <person name="Carpita N.C."/>
            <person name="Freeling M."/>
            <person name="Gingle A.R."/>
            <person name="Hash C.T."/>
            <person name="Keller B."/>
            <person name="Klein P."/>
            <person name="Kresovich S."/>
            <person name="McCann M.C."/>
            <person name="Ming R."/>
            <person name="Peterson D.G."/>
            <person name="Mehboob-ur-Rahman"/>
            <person name="Ware D."/>
            <person name="Westhoff P."/>
            <person name="Mayer K.F."/>
            <person name="Messing J."/>
            <person name="Rokhsar D.S."/>
        </authorList>
    </citation>
    <scope>NUCLEOTIDE SEQUENCE [LARGE SCALE GENOMIC DNA]</scope>
    <source>
        <strain evidence="9">cv. BTx623</strain>
    </source>
</reference>
<feature type="transmembrane region" description="Helical" evidence="6">
    <location>
        <begin position="271"/>
        <end position="290"/>
    </location>
</feature>
<protein>
    <recommendedName>
        <fullName evidence="7">Major facilitator superfamily (MFS) profile domain-containing protein</fullName>
    </recommendedName>
</protein>
<proteinExistence type="predicted"/>
<keyword evidence="3 6" id="KW-0812">Transmembrane</keyword>
<organism evidence="8 9">
    <name type="scientific">Sorghum bicolor</name>
    <name type="common">Sorghum</name>
    <name type="synonym">Sorghum vulgare</name>
    <dbReference type="NCBI Taxonomy" id="4558"/>
    <lineage>
        <taxon>Eukaryota</taxon>
        <taxon>Viridiplantae</taxon>
        <taxon>Streptophyta</taxon>
        <taxon>Embryophyta</taxon>
        <taxon>Tracheophyta</taxon>
        <taxon>Spermatophyta</taxon>
        <taxon>Magnoliopsida</taxon>
        <taxon>Liliopsida</taxon>
        <taxon>Poales</taxon>
        <taxon>Poaceae</taxon>
        <taxon>PACMAD clade</taxon>
        <taxon>Panicoideae</taxon>
        <taxon>Andropogonodae</taxon>
        <taxon>Andropogoneae</taxon>
        <taxon>Sorghinae</taxon>
        <taxon>Sorghum</taxon>
    </lineage>
</organism>
<feature type="transmembrane region" description="Helical" evidence="6">
    <location>
        <begin position="76"/>
        <end position="98"/>
    </location>
</feature>
<evidence type="ECO:0000256" key="3">
    <source>
        <dbReference type="ARBA" id="ARBA00022692"/>
    </source>
</evidence>
<keyword evidence="2" id="KW-0813">Transport</keyword>
<keyword evidence="9" id="KW-1185">Reference proteome</keyword>
<dbReference type="PANTHER" id="PTHR23504:SF30">
    <property type="entry name" value="FACILITATOR SUPERFAMILY ANTIPORTER, PUTATIVE, EXPRESSED-RELATED"/>
    <property type="match status" value="1"/>
</dbReference>
<dbReference type="EMBL" id="CM000767">
    <property type="protein sequence ID" value="OQU78989.1"/>
    <property type="molecule type" value="Genomic_DNA"/>
</dbReference>
<feature type="transmembrane region" description="Helical" evidence="6">
    <location>
        <begin position="135"/>
        <end position="154"/>
    </location>
</feature>
<evidence type="ECO:0000256" key="5">
    <source>
        <dbReference type="ARBA" id="ARBA00023136"/>
    </source>
</evidence>
<feature type="transmembrane region" description="Helical" evidence="6">
    <location>
        <begin position="302"/>
        <end position="320"/>
    </location>
</feature>
<evidence type="ECO:0000313" key="9">
    <source>
        <dbReference type="Proteomes" id="UP000000768"/>
    </source>
</evidence>
<dbReference type="SUPFAM" id="SSF103473">
    <property type="entry name" value="MFS general substrate transporter"/>
    <property type="match status" value="1"/>
</dbReference>
<sequence>MGDEASPTTPPAPLYLDGCPGCAMERKKASSKGIPYKELFFVAVTTIASALPISSLFPFLYFMIEDLHVAKTEQDIGLYAGFLGASYFIGRFFASLFWGVVADRIGRKPIIIFSVASVVIFNTLFGFSVKYWMAITTRLLLGALNGMLAPIKAYSIEICRPEHQALGLSIVSTAWGLGLIVGPSIGGYLAQETLHTHKIMDNEAEMSGDSRTLQTEDIHPDKSLYKNWPLMSSISAYCVFTLQETAYTEILSLWTVSDRKYGGLSFSSKEIGQVLAIAGAGLIVYQIFIYRPVHKYLGSVNSCRAASALSVPLIAAFPFMTHLSGLKLGLALYFATTFKAALGTTTLTSTSLLQNYAVPQHQRGAANGIATTAMSFFKAIGPAGAGALFSWTQKRQDAAFFPGDHMLFLILNVLQCIGLVLTFKPFLAVPKHLK</sequence>
<evidence type="ECO:0000256" key="2">
    <source>
        <dbReference type="ARBA" id="ARBA00022448"/>
    </source>
</evidence>
<dbReference type="ExpressionAtlas" id="A0A1Z5R5Y1">
    <property type="expression patterns" value="baseline and differential"/>
</dbReference>
<evidence type="ECO:0000313" key="8">
    <source>
        <dbReference type="EMBL" id="OQU78989.1"/>
    </source>
</evidence>
<gene>
    <name evidence="8" type="ORF">SORBI_3008G084800</name>
</gene>
<reference evidence="9" key="2">
    <citation type="journal article" date="2018" name="Plant J.">
        <title>The Sorghum bicolor reference genome: improved assembly, gene annotations, a transcriptome atlas, and signatures of genome organization.</title>
        <authorList>
            <person name="McCormick R.F."/>
            <person name="Truong S.K."/>
            <person name="Sreedasyam A."/>
            <person name="Jenkins J."/>
            <person name="Shu S."/>
            <person name="Sims D."/>
            <person name="Kennedy M."/>
            <person name="Amirebrahimi M."/>
            <person name="Weers B.D."/>
            <person name="McKinley B."/>
            <person name="Mattison A."/>
            <person name="Morishige D.T."/>
            <person name="Grimwood J."/>
            <person name="Schmutz J."/>
            <person name="Mullet J.E."/>
        </authorList>
    </citation>
    <scope>NUCLEOTIDE SEQUENCE [LARGE SCALE GENOMIC DNA]</scope>
    <source>
        <strain evidence="9">cv. BTx623</strain>
    </source>
</reference>
<dbReference type="InterPro" id="IPR020846">
    <property type="entry name" value="MFS_dom"/>
</dbReference>
<comment type="subcellular location">
    <subcellularLocation>
        <location evidence="1">Membrane</location>
        <topology evidence="1">Multi-pass membrane protein</topology>
    </subcellularLocation>
</comment>
<dbReference type="PRINTS" id="PR01035">
    <property type="entry name" value="TCRTETA"/>
</dbReference>
<dbReference type="Gene3D" id="1.20.1250.20">
    <property type="entry name" value="MFS general substrate transporter like domains"/>
    <property type="match status" value="2"/>
</dbReference>
<feature type="transmembrane region" description="Helical" evidence="6">
    <location>
        <begin position="166"/>
        <end position="190"/>
    </location>
</feature>